<proteinExistence type="predicted"/>
<reference evidence="1 2" key="1">
    <citation type="journal article" date="2014" name="Genome Announc.">
        <title>Draft Genome Sequence of Fervidicella metallireducens Strain AeBT, an Iron-Reducing Thermoanaerobe from the Great Artesian Basin.</title>
        <authorList>
            <person name="Patel B.K."/>
        </authorList>
    </citation>
    <scope>NUCLEOTIDE SEQUENCE [LARGE SCALE GENOMIC DNA]</scope>
    <source>
        <strain evidence="1 2">AeB</strain>
    </source>
</reference>
<accession>A0A017RVQ1</accession>
<dbReference type="PIRSF" id="PIRSF033595">
    <property type="entry name" value="UCP033595"/>
    <property type="match status" value="1"/>
</dbReference>
<evidence type="ECO:0000313" key="2">
    <source>
        <dbReference type="Proteomes" id="UP000019681"/>
    </source>
</evidence>
<dbReference type="STRING" id="1403537.Q428_05630"/>
<dbReference type="InterPro" id="IPR017016">
    <property type="entry name" value="UCP033595"/>
</dbReference>
<sequence>MRKRAEVCSCRTCFQGGHEFIYRYFLLQSLKEININDKSVEIPSFGIGVVSEELNDGKIINIREDSIEHVSTYREKVLNLIEFIKANEVSPIHLIYIAGEYVDEWVNDYDEQAKLILNSPVCS</sequence>
<organism evidence="1 2">
    <name type="scientific">Fervidicella metallireducens AeB</name>
    <dbReference type="NCBI Taxonomy" id="1403537"/>
    <lineage>
        <taxon>Bacteria</taxon>
        <taxon>Bacillati</taxon>
        <taxon>Bacillota</taxon>
        <taxon>Clostridia</taxon>
        <taxon>Eubacteriales</taxon>
        <taxon>Clostridiaceae</taxon>
        <taxon>Fervidicella</taxon>
    </lineage>
</organism>
<dbReference type="AlphaFoldDB" id="A0A017RVQ1"/>
<dbReference type="EMBL" id="AZQP01000012">
    <property type="protein sequence ID" value="EYE88858.1"/>
    <property type="molecule type" value="Genomic_DNA"/>
</dbReference>
<dbReference type="OrthoDB" id="1954979at2"/>
<gene>
    <name evidence="1" type="ORF">Q428_05630</name>
</gene>
<evidence type="ECO:0000313" key="1">
    <source>
        <dbReference type="EMBL" id="EYE88858.1"/>
    </source>
</evidence>
<dbReference type="Pfam" id="PF20124">
    <property type="entry name" value="DUF6514"/>
    <property type="match status" value="1"/>
</dbReference>
<dbReference type="Proteomes" id="UP000019681">
    <property type="component" value="Unassembled WGS sequence"/>
</dbReference>
<protein>
    <submittedName>
        <fullName evidence="1">Uncharacterized protein</fullName>
    </submittedName>
</protein>
<keyword evidence="2" id="KW-1185">Reference proteome</keyword>
<comment type="caution">
    <text evidence="1">The sequence shown here is derived from an EMBL/GenBank/DDBJ whole genome shotgun (WGS) entry which is preliminary data.</text>
</comment>
<name>A0A017RVQ1_9CLOT</name>
<dbReference type="RefSeq" id="WP_051514969.1">
    <property type="nucleotide sequence ID" value="NZ_AZQP01000012.1"/>
</dbReference>